<dbReference type="PANTHER" id="PTHR28106:SF1">
    <property type="entry name" value="MITOCHONDRIAL ATPASE COMPLEX SUBUNIT ATP10"/>
    <property type="match status" value="1"/>
</dbReference>
<feature type="compositionally biased region" description="Low complexity" evidence="1">
    <location>
        <begin position="18"/>
        <end position="28"/>
    </location>
</feature>
<evidence type="ECO:0000313" key="3">
    <source>
        <dbReference type="Proteomes" id="UP001521116"/>
    </source>
</evidence>
<sequence length="317" mass="35315">MPQSDKPPTTTNPEAAEQDSAAAAIARAAQEKKNELGQGPASYKAPSKQEGFTPQVLGRPIGFHRPPVPGDNSGEDKRSLQQRRDDFVDYDKHLQRRKELTKQVSKPYFRDFTNMQYRSGKSFLANPRIFRADRALFFPNFVGATLAPGAAGRAPRDTTLALLNRVSLVCVYSSEWARQQVATFTAPAANPALRGLLDANRGVAQCVEVNVEPNVMRAWVLGLFKGRLRREREEEDWERYFIVRRGITDEIKENLGIMNEKVGYVFLVDGACRIRWAASGDAEGDEREYLNKGLKMLVGEATAGHKEESGKKKAATS</sequence>
<protein>
    <submittedName>
        <fullName evidence="2">Mitochondrial ATPase complex subunit atp10</fullName>
    </submittedName>
</protein>
<dbReference type="Proteomes" id="UP001521116">
    <property type="component" value="Unassembled WGS sequence"/>
</dbReference>
<feature type="compositionally biased region" description="Polar residues" evidence="1">
    <location>
        <begin position="1"/>
        <end position="13"/>
    </location>
</feature>
<dbReference type="PANTHER" id="PTHR28106">
    <property type="entry name" value="MITOCHONDRIAL ATPASE COMPLEX SUBUNIT ATP10"/>
    <property type="match status" value="1"/>
</dbReference>
<name>A0ABR3SJA1_9PEZI</name>
<dbReference type="InterPro" id="IPR007849">
    <property type="entry name" value="ATP10"/>
</dbReference>
<reference evidence="2 3" key="1">
    <citation type="submission" date="2024-02" db="EMBL/GenBank/DDBJ databases">
        <title>De novo assembly and annotation of 12 fungi associated with fruit tree decline syndrome in Ontario, Canada.</title>
        <authorList>
            <person name="Sulman M."/>
            <person name="Ellouze W."/>
            <person name="Ilyukhin E."/>
        </authorList>
    </citation>
    <scope>NUCLEOTIDE SEQUENCE [LARGE SCALE GENOMIC DNA]</scope>
    <source>
        <strain evidence="2 3">M1-105</strain>
    </source>
</reference>
<keyword evidence="3" id="KW-1185">Reference proteome</keyword>
<evidence type="ECO:0000313" key="2">
    <source>
        <dbReference type="EMBL" id="KAL1621312.1"/>
    </source>
</evidence>
<dbReference type="Pfam" id="PF05176">
    <property type="entry name" value="ATP-synt_10"/>
    <property type="match status" value="1"/>
</dbReference>
<organism evidence="2 3">
    <name type="scientific">Neofusicoccum ribis</name>
    <dbReference type="NCBI Taxonomy" id="45134"/>
    <lineage>
        <taxon>Eukaryota</taxon>
        <taxon>Fungi</taxon>
        <taxon>Dikarya</taxon>
        <taxon>Ascomycota</taxon>
        <taxon>Pezizomycotina</taxon>
        <taxon>Dothideomycetes</taxon>
        <taxon>Dothideomycetes incertae sedis</taxon>
        <taxon>Botryosphaeriales</taxon>
        <taxon>Botryosphaeriaceae</taxon>
        <taxon>Neofusicoccum</taxon>
    </lineage>
</organism>
<comment type="caution">
    <text evidence="2">The sequence shown here is derived from an EMBL/GenBank/DDBJ whole genome shotgun (WGS) entry which is preliminary data.</text>
</comment>
<gene>
    <name evidence="2" type="primary">ATP10</name>
    <name evidence="2" type="ORF">SLS56_009252</name>
</gene>
<feature type="region of interest" description="Disordered" evidence="1">
    <location>
        <begin position="1"/>
        <end position="81"/>
    </location>
</feature>
<dbReference type="EMBL" id="JAJVDC020000153">
    <property type="protein sequence ID" value="KAL1621312.1"/>
    <property type="molecule type" value="Genomic_DNA"/>
</dbReference>
<accession>A0ABR3SJA1</accession>
<proteinExistence type="predicted"/>
<evidence type="ECO:0000256" key="1">
    <source>
        <dbReference type="SAM" id="MobiDB-lite"/>
    </source>
</evidence>